<dbReference type="Proteomes" id="UP000790580">
    <property type="component" value="Unassembled WGS sequence"/>
</dbReference>
<evidence type="ECO:0000313" key="12">
    <source>
        <dbReference type="Proteomes" id="UP000790580"/>
    </source>
</evidence>
<evidence type="ECO:0000256" key="6">
    <source>
        <dbReference type="PROSITE-ProRule" id="PRU10059"/>
    </source>
</evidence>
<proteinExistence type="inferred from homology"/>
<dbReference type="Pfam" id="PF00759">
    <property type="entry name" value="Glyco_hydro_9"/>
    <property type="match status" value="1"/>
</dbReference>
<feature type="domain" description="Glycoside hydrolase family 9" evidence="9">
    <location>
        <begin position="94"/>
        <end position="533"/>
    </location>
</feature>
<name>A0ABS6JXH2_9BACI</name>
<comment type="similarity">
    <text evidence="1 6 8">Belongs to the glycosyl hydrolase 9 (cellulase E) family.</text>
</comment>
<dbReference type="EMBL" id="JAHQCR010000075">
    <property type="protein sequence ID" value="MBU9723293.1"/>
    <property type="molecule type" value="Genomic_DNA"/>
</dbReference>
<keyword evidence="2 6" id="KW-0378">Hydrolase</keyword>
<feature type="active site" evidence="7">
    <location>
        <position position="520"/>
    </location>
</feature>
<evidence type="ECO:0000259" key="10">
    <source>
        <dbReference type="Pfam" id="PF02927"/>
    </source>
</evidence>
<feature type="active site" evidence="7">
    <location>
        <position position="511"/>
    </location>
</feature>
<evidence type="ECO:0000256" key="2">
    <source>
        <dbReference type="ARBA" id="ARBA00022801"/>
    </source>
</evidence>
<organism evidence="11 12">
    <name type="scientific">Evansella alkalicola</name>
    <dbReference type="NCBI Taxonomy" id="745819"/>
    <lineage>
        <taxon>Bacteria</taxon>
        <taxon>Bacillati</taxon>
        <taxon>Bacillota</taxon>
        <taxon>Bacilli</taxon>
        <taxon>Bacillales</taxon>
        <taxon>Bacillaceae</taxon>
        <taxon>Evansella</taxon>
    </lineage>
</organism>
<dbReference type="InterPro" id="IPR013783">
    <property type="entry name" value="Ig-like_fold"/>
</dbReference>
<evidence type="ECO:0000256" key="5">
    <source>
        <dbReference type="ARBA" id="ARBA00023326"/>
    </source>
</evidence>
<dbReference type="SUPFAM" id="SSF48208">
    <property type="entry name" value="Six-hairpin glycosidases"/>
    <property type="match status" value="1"/>
</dbReference>
<dbReference type="InterPro" id="IPR004197">
    <property type="entry name" value="Cellulase_Ig-like"/>
</dbReference>
<dbReference type="Gene3D" id="1.50.10.10">
    <property type="match status" value="1"/>
</dbReference>
<keyword evidence="4 6" id="KW-0326">Glycosidase</keyword>
<comment type="caution">
    <text evidence="11">The sequence shown here is derived from an EMBL/GenBank/DDBJ whole genome shotgun (WGS) entry which is preliminary data.</text>
</comment>
<evidence type="ECO:0000256" key="1">
    <source>
        <dbReference type="ARBA" id="ARBA00007072"/>
    </source>
</evidence>
<evidence type="ECO:0000259" key="9">
    <source>
        <dbReference type="Pfam" id="PF00759"/>
    </source>
</evidence>
<dbReference type="CDD" id="cd02850">
    <property type="entry name" value="E_set_Cellulase_N"/>
    <property type="match status" value="1"/>
</dbReference>
<accession>A0ABS6JXH2</accession>
<evidence type="ECO:0000256" key="3">
    <source>
        <dbReference type="ARBA" id="ARBA00023277"/>
    </source>
</evidence>
<reference evidence="11 12" key="1">
    <citation type="submission" date="2021-06" db="EMBL/GenBank/DDBJ databases">
        <title>Bacillus sp. RD4P76, an endophyte from a halophyte.</title>
        <authorList>
            <person name="Sun J.-Q."/>
        </authorList>
    </citation>
    <scope>NUCLEOTIDE SEQUENCE [LARGE SCALE GENOMIC DNA]</scope>
    <source>
        <strain evidence="11 12">JCM 17098</strain>
    </source>
</reference>
<dbReference type="InterPro" id="IPR001701">
    <property type="entry name" value="Glyco_hydro_9"/>
</dbReference>
<evidence type="ECO:0000256" key="7">
    <source>
        <dbReference type="PROSITE-ProRule" id="PRU10060"/>
    </source>
</evidence>
<dbReference type="EC" id="3.2.1.4" evidence="8"/>
<protein>
    <recommendedName>
        <fullName evidence="8">Endoglucanase</fullName>
        <ecNumber evidence="8">3.2.1.4</ecNumber>
    </recommendedName>
</protein>
<dbReference type="PROSITE" id="PS00698">
    <property type="entry name" value="GH9_3"/>
    <property type="match status" value="1"/>
</dbReference>
<gene>
    <name evidence="11" type="ORF">KS407_17895</name>
</gene>
<dbReference type="PROSITE" id="PS00592">
    <property type="entry name" value="GH9_2"/>
    <property type="match status" value="1"/>
</dbReference>
<dbReference type="RefSeq" id="WP_088074460.1">
    <property type="nucleotide sequence ID" value="NZ_JAHQCR010000075.1"/>
</dbReference>
<keyword evidence="3 6" id="KW-0119">Carbohydrate metabolism</keyword>
<keyword evidence="5 6" id="KW-0624">Polysaccharide degradation</keyword>
<keyword evidence="12" id="KW-1185">Reference proteome</keyword>
<keyword evidence="8" id="KW-0136">Cellulose degradation</keyword>
<dbReference type="InterPro" id="IPR008928">
    <property type="entry name" value="6-hairpin_glycosidase_sf"/>
</dbReference>
<comment type="catalytic activity">
    <reaction evidence="8">
        <text>Endohydrolysis of (1-&gt;4)-beta-D-glucosidic linkages in cellulose, lichenin and cereal beta-D-glucans.</text>
        <dbReference type="EC" id="3.2.1.4"/>
    </reaction>
</comment>
<dbReference type="SUPFAM" id="SSF81296">
    <property type="entry name" value="E set domains"/>
    <property type="match status" value="1"/>
</dbReference>
<feature type="active site" evidence="6">
    <location>
        <position position="467"/>
    </location>
</feature>
<evidence type="ECO:0000256" key="4">
    <source>
        <dbReference type="ARBA" id="ARBA00023295"/>
    </source>
</evidence>
<dbReference type="Gene3D" id="2.60.40.10">
    <property type="entry name" value="Immunoglobulins"/>
    <property type="match status" value="1"/>
</dbReference>
<dbReference type="InterPro" id="IPR012341">
    <property type="entry name" value="6hp_glycosidase-like_sf"/>
</dbReference>
<dbReference type="GO" id="GO:0016787">
    <property type="term" value="F:hydrolase activity"/>
    <property type="evidence" value="ECO:0007669"/>
    <property type="project" value="UniProtKB-KW"/>
</dbReference>
<feature type="domain" description="Cellulase Ig-like" evidence="10">
    <location>
        <begin position="6"/>
        <end position="82"/>
    </location>
</feature>
<dbReference type="Pfam" id="PF02927">
    <property type="entry name" value="CelD_N"/>
    <property type="match status" value="1"/>
</dbReference>
<evidence type="ECO:0000313" key="11">
    <source>
        <dbReference type="EMBL" id="MBU9723293.1"/>
    </source>
</evidence>
<dbReference type="InterPro" id="IPR018221">
    <property type="entry name" value="Glyco_hydro_9_His_AS"/>
</dbReference>
<evidence type="ECO:0000256" key="8">
    <source>
        <dbReference type="RuleBase" id="RU361166"/>
    </source>
</evidence>
<dbReference type="InterPro" id="IPR014756">
    <property type="entry name" value="Ig_E-set"/>
</dbReference>
<sequence length="536" mass="60495">MTTEVRNITVNQLGYLKEANKVAIFTEVGGKFEVINNENGIIVFEGETGEPINDELSGKTVYYGDFSVVTEEGTYYIRQSHSTSASFKIAAQPYDELHTSLLKGLYFLRCGMDLEEKYAGPWKHGKCHLKEAIVYGEEDHRIETSGGWHDAGDYGKYIVPGAKTLADLFLAYELYPDAFKTVIPLPETDHQVPDVLHECRYELEWMLKMQDERTGGVFHKLTTLEFPELDVMPEDDLADLYLSPISATATATFCAVMAMASRIYEKLDGQFSEVCLKAAVYAWEWLQKNPDIPGFKNPPSIKTGEYGDATDTDERYWAAAELYRTTGEKVYHDAFQSFARMEFPKYSFGWVDNGGYGTVSYLLNREHDVDDALYNDLNSGFLKEAERLASQSKRDGYKISLDESGYIWGSNMVLMNNAMILVLATHFSEKEDWSSIALDHVHYLLGRNVMDICYVTGFGDRPVRNPHHRPSVGDNVEEPVPGYVSGGPNKHVQDEAVQHLKGQPPAQCFRDHIDSYSTNEITIYWNSPAIFVLSGT</sequence>
<dbReference type="InterPro" id="IPR033126">
    <property type="entry name" value="Glyco_hydro_9_Asp/Glu_AS"/>
</dbReference>
<dbReference type="PANTHER" id="PTHR22298">
    <property type="entry name" value="ENDO-1,4-BETA-GLUCANASE"/>
    <property type="match status" value="1"/>
</dbReference>